<dbReference type="Proteomes" id="UP000294134">
    <property type="component" value="Segment"/>
</dbReference>
<protein>
    <submittedName>
        <fullName evidence="2">Uncharacterized protein</fullName>
    </submittedName>
</protein>
<name>A0A481W521_9CAUD</name>
<accession>A0A481W521</accession>
<evidence type="ECO:0000313" key="2">
    <source>
        <dbReference type="EMBL" id="QBJ02798.1"/>
    </source>
</evidence>
<keyword evidence="3" id="KW-1185">Reference proteome</keyword>
<sequence>MSHNPMSELHQQQITGGTNPLTNISVSSVAGKVSFGTEADPTEVYQDWPARFHVLDSVDFLTYEQVLKAFTDEDTWFKLDAVHDAINEAGQRLVNIGYDDDIGTAVKRMTVSLPGIMPPDVLKALYEKVRDAGHLLYPVRRMGIDSTTFTVFTIVPGYAALAQHSNS</sequence>
<evidence type="ECO:0000256" key="1">
    <source>
        <dbReference type="SAM" id="MobiDB-lite"/>
    </source>
</evidence>
<gene>
    <name evidence="2" type="ORF">PSA21_272</name>
</gene>
<reference evidence="2 3" key="1">
    <citation type="submission" date="2019-02" db="EMBL/GenBank/DDBJ databases">
        <authorList>
            <person name="Frampton R.A."/>
            <person name="Wojtus J.K."/>
            <person name="Fineran P.C."/>
            <person name="Hendrickson H.L."/>
        </authorList>
    </citation>
    <scope>NUCLEOTIDE SEQUENCE [LARGE SCALE GENOMIC DNA]</scope>
</reference>
<organism evidence="2 3">
    <name type="scientific">Pseudomonas phage Psa21</name>
    <dbReference type="NCBI Taxonomy" id="2530023"/>
    <lineage>
        <taxon>Viruses</taxon>
        <taxon>Duplodnaviria</taxon>
        <taxon>Heunggongvirae</taxon>
        <taxon>Uroviricota</taxon>
        <taxon>Caudoviricetes</taxon>
        <taxon>Chimalliviridae</taxon>
        <taxon>Tepukevirus</taxon>
        <taxon>Tepukevirus Psa21</taxon>
    </lineage>
</organism>
<proteinExistence type="predicted"/>
<feature type="region of interest" description="Disordered" evidence="1">
    <location>
        <begin position="1"/>
        <end position="21"/>
    </location>
</feature>
<dbReference type="EMBL" id="MK552327">
    <property type="protein sequence ID" value="QBJ02798.1"/>
    <property type="molecule type" value="Genomic_DNA"/>
</dbReference>
<evidence type="ECO:0000313" key="3">
    <source>
        <dbReference type="Proteomes" id="UP000294134"/>
    </source>
</evidence>